<keyword evidence="2" id="KW-1185">Reference proteome</keyword>
<proteinExistence type="predicted"/>
<dbReference type="KEGG" id="dfa:DFA_00156"/>
<sequence>MDIQLFQSIFIVNSYTRVIIKHVQQINRLLTTSSSYDQSAANAAPVGYYKWYQLTLEQKYENYKWFKDDDHQQQDIKENRKWIPNLKDIIESLVKYPLILKNHGDLLNKPYQDNHQSITKKNQFIQEFMYKRYGLDNLKEFMKAIVSFLFLAGDLDLIEWIDSLYNGNVLHLMFNSAYRTAYWHKEYLIFSKEFLTYIRDRECTTLINQLFDKYDLHETNAVAIIKKCIKSNHPRVIEIIQFYAQNEPYQKILFKECKLDILNFPDALPIVQHLAEKFSGTTSEDESLCTEDSMKSAIEDGDVNLVRHHLEHTSLTVDMELAAGSGNIEILEMGKNLGGS</sequence>
<reference evidence="2" key="1">
    <citation type="journal article" date="2011" name="Genome Res.">
        <title>Phylogeny-wide analysis of social amoeba genomes highlights ancient origins for complex intercellular communication.</title>
        <authorList>
            <person name="Heidel A.J."/>
            <person name="Lawal H.M."/>
            <person name="Felder M."/>
            <person name="Schilde C."/>
            <person name="Helps N.R."/>
            <person name="Tunggal B."/>
            <person name="Rivero F."/>
            <person name="John U."/>
            <person name="Schleicher M."/>
            <person name="Eichinger L."/>
            <person name="Platzer M."/>
            <person name="Noegel A.A."/>
            <person name="Schaap P."/>
            <person name="Gloeckner G."/>
        </authorList>
    </citation>
    <scope>NUCLEOTIDE SEQUENCE [LARGE SCALE GENOMIC DNA]</scope>
    <source>
        <strain evidence="2">SH3</strain>
    </source>
</reference>
<dbReference type="EMBL" id="GL883014">
    <property type="protein sequence ID" value="EGG19578.1"/>
    <property type="molecule type" value="Genomic_DNA"/>
</dbReference>
<organism evidence="1 2">
    <name type="scientific">Cavenderia fasciculata</name>
    <name type="common">Slime mold</name>
    <name type="synonym">Dictyostelium fasciculatum</name>
    <dbReference type="NCBI Taxonomy" id="261658"/>
    <lineage>
        <taxon>Eukaryota</taxon>
        <taxon>Amoebozoa</taxon>
        <taxon>Evosea</taxon>
        <taxon>Eumycetozoa</taxon>
        <taxon>Dictyostelia</taxon>
        <taxon>Acytosteliales</taxon>
        <taxon>Cavenderiaceae</taxon>
        <taxon>Cavenderia</taxon>
    </lineage>
</organism>
<evidence type="ECO:0000313" key="2">
    <source>
        <dbReference type="Proteomes" id="UP000007797"/>
    </source>
</evidence>
<name>F4PXR8_CACFS</name>
<dbReference type="RefSeq" id="XP_004357872.1">
    <property type="nucleotide sequence ID" value="XM_004357815.1"/>
</dbReference>
<accession>F4PXR8</accession>
<evidence type="ECO:0000313" key="1">
    <source>
        <dbReference type="EMBL" id="EGG19578.1"/>
    </source>
</evidence>
<dbReference type="GeneID" id="14871760"/>
<dbReference type="Proteomes" id="UP000007797">
    <property type="component" value="Unassembled WGS sequence"/>
</dbReference>
<protein>
    <submittedName>
        <fullName evidence="1">Uncharacterized protein</fullName>
    </submittedName>
</protein>
<dbReference type="AlphaFoldDB" id="F4PXR8"/>
<gene>
    <name evidence="1" type="ORF">DFA_00156</name>
</gene>